<evidence type="ECO:0000256" key="2">
    <source>
        <dbReference type="SAM" id="MobiDB-lite"/>
    </source>
</evidence>
<dbReference type="EMBL" id="KL584717">
    <property type="protein sequence ID" value="KEQ70386.1"/>
    <property type="molecule type" value="Genomic_DNA"/>
</dbReference>
<dbReference type="InterPro" id="IPR006735">
    <property type="entry name" value="Rtf2"/>
</dbReference>
<feature type="region of interest" description="Disordered" evidence="2">
    <location>
        <begin position="248"/>
        <end position="291"/>
    </location>
</feature>
<dbReference type="Gene3D" id="3.30.40.10">
    <property type="entry name" value="Zinc/RING finger domain, C3HC4 (zinc finger)"/>
    <property type="match status" value="1"/>
</dbReference>
<organism evidence="3 4">
    <name type="scientific">Aureobasidium namibiae CBS 147.97</name>
    <dbReference type="NCBI Taxonomy" id="1043004"/>
    <lineage>
        <taxon>Eukaryota</taxon>
        <taxon>Fungi</taxon>
        <taxon>Dikarya</taxon>
        <taxon>Ascomycota</taxon>
        <taxon>Pezizomycotina</taxon>
        <taxon>Dothideomycetes</taxon>
        <taxon>Dothideomycetidae</taxon>
        <taxon>Dothideales</taxon>
        <taxon>Saccotheciaceae</taxon>
        <taxon>Aureobasidium</taxon>
    </lineage>
</organism>
<keyword evidence="4" id="KW-1185">Reference proteome</keyword>
<dbReference type="AlphaFoldDB" id="A0A074X6Z7"/>
<evidence type="ECO:0000313" key="3">
    <source>
        <dbReference type="EMBL" id="KEQ70386.1"/>
    </source>
</evidence>
<feature type="compositionally biased region" description="Basic and acidic residues" evidence="2">
    <location>
        <begin position="10"/>
        <end position="20"/>
    </location>
</feature>
<dbReference type="GO" id="GO:0006274">
    <property type="term" value="P:DNA replication termination"/>
    <property type="evidence" value="ECO:0007669"/>
    <property type="project" value="TreeGrafter"/>
</dbReference>
<feature type="region of interest" description="Disordered" evidence="2">
    <location>
        <begin position="194"/>
        <end position="215"/>
    </location>
</feature>
<name>A0A074X6Z7_9PEZI</name>
<dbReference type="Proteomes" id="UP000027730">
    <property type="component" value="Unassembled WGS sequence"/>
</dbReference>
<dbReference type="GeneID" id="25411772"/>
<sequence length="291" mass="32116">MGNDGGSIPTRRELVKEAARDPTTTEIKQSQHERQEYAWSTDPITRKPLAPPIVSDSNGKLFNKESIIEYLLPSDHATITKADADSVLQGSVKSLKDVVEIKFDIDTNANKDSKNPFKCPVTGERLGPGQKAVYLVPCGHAFSATAIKEVSGERCVTCDHEYASNDIIPISPTTPEDIARLSLRVKTLKEKGLAHSLKKAAKESKKRKKRDQVDEVPPLVQIIDQKEANNINNSSTAALTAKVLQEQEAKKRRMHNDNLKTLFSSRDQSKPIGKSADFMTRGYDIPAGAKR</sequence>
<dbReference type="Pfam" id="PF04641">
    <property type="entry name" value="Rtf2"/>
    <property type="match status" value="1"/>
</dbReference>
<accession>A0A074X6Z7</accession>
<dbReference type="CDD" id="cd16653">
    <property type="entry name" value="RING-like_Rtf2"/>
    <property type="match status" value="1"/>
</dbReference>
<dbReference type="InterPro" id="IPR027799">
    <property type="entry name" value="Rtf2_RING-finger"/>
</dbReference>
<feature type="compositionally biased region" description="Basic residues" evidence="2">
    <location>
        <begin position="196"/>
        <end position="210"/>
    </location>
</feature>
<proteinExistence type="inferred from homology"/>
<comment type="similarity">
    <text evidence="1">Belongs to the rtf2 family.</text>
</comment>
<dbReference type="OrthoDB" id="247013at2759"/>
<protein>
    <submittedName>
        <fullName evidence="3">DUF602-domain-containing protein</fullName>
    </submittedName>
</protein>
<dbReference type="PANTHER" id="PTHR12775:SF0">
    <property type="entry name" value="REPLICATION TERMINATION FACTOR 2"/>
    <property type="match status" value="1"/>
</dbReference>
<dbReference type="PANTHER" id="PTHR12775">
    <property type="entry name" value="PROTEIN C20ORF43 HOMOLOG"/>
    <property type="match status" value="1"/>
</dbReference>
<dbReference type="STRING" id="1043004.A0A074X6Z7"/>
<dbReference type="InterPro" id="IPR013083">
    <property type="entry name" value="Znf_RING/FYVE/PHD"/>
</dbReference>
<feature type="region of interest" description="Disordered" evidence="2">
    <location>
        <begin position="1"/>
        <end position="53"/>
    </location>
</feature>
<dbReference type="HOGENOM" id="CLU_048955_3_0_1"/>
<evidence type="ECO:0000313" key="4">
    <source>
        <dbReference type="Proteomes" id="UP000027730"/>
    </source>
</evidence>
<dbReference type="RefSeq" id="XP_013424524.1">
    <property type="nucleotide sequence ID" value="XM_013569070.1"/>
</dbReference>
<dbReference type="GO" id="GO:0005634">
    <property type="term" value="C:nucleus"/>
    <property type="evidence" value="ECO:0007669"/>
    <property type="project" value="TreeGrafter"/>
</dbReference>
<gene>
    <name evidence="3" type="ORF">M436DRAFT_53405</name>
</gene>
<reference evidence="3 4" key="1">
    <citation type="journal article" date="2014" name="BMC Genomics">
        <title>Genome sequencing of four Aureobasidium pullulans varieties: biotechnological potential, stress tolerance, and description of new species.</title>
        <authorList>
            <person name="Gostin Ar C."/>
            <person name="Ohm R.A."/>
            <person name="Kogej T."/>
            <person name="Sonjak S."/>
            <person name="Turk M."/>
            <person name="Zajc J."/>
            <person name="Zalar P."/>
            <person name="Grube M."/>
            <person name="Sun H."/>
            <person name="Han J."/>
            <person name="Sharma A."/>
            <person name="Chiniquy J."/>
            <person name="Ngan C.Y."/>
            <person name="Lipzen A."/>
            <person name="Barry K."/>
            <person name="Grigoriev I.V."/>
            <person name="Gunde-Cimerman N."/>
        </authorList>
    </citation>
    <scope>NUCLEOTIDE SEQUENCE [LARGE SCALE GENOMIC DNA]</scope>
    <source>
        <strain evidence="3 4">CBS 147.97</strain>
    </source>
</reference>
<evidence type="ECO:0000256" key="1">
    <source>
        <dbReference type="ARBA" id="ARBA00009885"/>
    </source>
</evidence>